<dbReference type="Gene3D" id="2.120.10.30">
    <property type="entry name" value="TolB, C-terminal domain"/>
    <property type="match status" value="1"/>
</dbReference>
<dbReference type="EMBL" id="JYFE01000023">
    <property type="protein sequence ID" value="KIT17065.1"/>
    <property type="molecule type" value="Genomic_DNA"/>
</dbReference>
<gene>
    <name evidence="3" type="ORF">jaqu_12550</name>
</gene>
<feature type="domain" description="SMP-30/Gluconolactonase/LRE-like region" evidence="2">
    <location>
        <begin position="66"/>
        <end position="299"/>
    </location>
</feature>
<dbReference type="InterPro" id="IPR013658">
    <property type="entry name" value="SGL"/>
</dbReference>
<dbReference type="EC" id="3.1.1.-" evidence="3"/>
<dbReference type="InterPro" id="IPR011042">
    <property type="entry name" value="6-blade_b-propeller_TolB-like"/>
</dbReference>
<sequence length="333" mass="34412">MQAGRSGHTGLRPAAPSPWRDAGARALLPKSVAVFFGLAATPLAAQDLPAAWAVAPEIVAETSTYTEGLAFDADGAMFFSEPRRGAVTRVGSDGAEGEFLTRTGANGHAVMPDGTHVVMTRPAVLWLDGDGSVLHEVDGLDGGTFVFPNDLELDGQGGFWFTDSGSRTEATGAVYHIDAERQVRRVADGLAFPNGVILSDGRLFVSQSQANDVLVFDVADDLSLGLASVFAELPPEGLDDAKAAPDGMCLGPAGRLFVTHHGTGRVRALDAEGADAEGALVASYRTGLLTNSNCAFGPDGAPYVTGSFGLETTPGAIARLDLFPPATASPTED</sequence>
<evidence type="ECO:0000256" key="1">
    <source>
        <dbReference type="ARBA" id="ARBA00022801"/>
    </source>
</evidence>
<evidence type="ECO:0000313" key="3">
    <source>
        <dbReference type="EMBL" id="KIT17065.1"/>
    </source>
</evidence>
<dbReference type="STRING" id="935700.jaqu_12550"/>
<protein>
    <submittedName>
        <fullName evidence="3">Lactonase drp35</fullName>
        <ecNumber evidence="3">3.1.1.-</ecNumber>
    </submittedName>
</protein>
<evidence type="ECO:0000313" key="4">
    <source>
        <dbReference type="Proteomes" id="UP000032232"/>
    </source>
</evidence>
<evidence type="ECO:0000259" key="2">
    <source>
        <dbReference type="Pfam" id="PF08450"/>
    </source>
</evidence>
<organism evidence="3 4">
    <name type="scientific">Jannaschia aquimarina</name>
    <dbReference type="NCBI Taxonomy" id="935700"/>
    <lineage>
        <taxon>Bacteria</taxon>
        <taxon>Pseudomonadati</taxon>
        <taxon>Pseudomonadota</taxon>
        <taxon>Alphaproteobacteria</taxon>
        <taxon>Rhodobacterales</taxon>
        <taxon>Roseobacteraceae</taxon>
        <taxon>Jannaschia</taxon>
    </lineage>
</organism>
<dbReference type="Proteomes" id="UP000032232">
    <property type="component" value="Unassembled WGS sequence"/>
</dbReference>
<dbReference type="PATRIC" id="fig|935700.4.peg.1306"/>
<reference evidence="3 4" key="1">
    <citation type="submission" date="2015-02" db="EMBL/GenBank/DDBJ databases">
        <title>Genome Sequence of Jannaschia aquimarina DSM28248, a member of the Roseobacter clade.</title>
        <authorList>
            <person name="Voget S."/>
            <person name="Daniel R."/>
        </authorList>
    </citation>
    <scope>NUCLEOTIDE SEQUENCE [LARGE SCALE GENOMIC DNA]</scope>
    <source>
        <strain evidence="3 4">GSW-M26</strain>
    </source>
</reference>
<dbReference type="RefSeq" id="WP_052500812.1">
    <property type="nucleotide sequence ID" value="NZ_FZPF01000002.1"/>
</dbReference>
<name>A0A0D1EMY4_9RHOB</name>
<dbReference type="SUPFAM" id="SSF63829">
    <property type="entry name" value="Calcium-dependent phosphotriesterase"/>
    <property type="match status" value="1"/>
</dbReference>
<dbReference type="PANTHER" id="PTHR47572:SF4">
    <property type="entry name" value="LACTONASE DRP35"/>
    <property type="match status" value="1"/>
</dbReference>
<dbReference type="InterPro" id="IPR051262">
    <property type="entry name" value="SMP-30/CGR1_Lactonase"/>
</dbReference>
<dbReference type="PANTHER" id="PTHR47572">
    <property type="entry name" value="LIPOPROTEIN-RELATED"/>
    <property type="match status" value="1"/>
</dbReference>
<keyword evidence="4" id="KW-1185">Reference proteome</keyword>
<comment type="caution">
    <text evidence="3">The sequence shown here is derived from an EMBL/GenBank/DDBJ whole genome shotgun (WGS) entry which is preliminary data.</text>
</comment>
<dbReference type="Pfam" id="PF08450">
    <property type="entry name" value="SGL"/>
    <property type="match status" value="1"/>
</dbReference>
<accession>A0A0D1EMY4</accession>
<dbReference type="AlphaFoldDB" id="A0A0D1EMY4"/>
<dbReference type="GO" id="GO:0016787">
    <property type="term" value="F:hydrolase activity"/>
    <property type="evidence" value="ECO:0007669"/>
    <property type="project" value="UniProtKB-KW"/>
</dbReference>
<keyword evidence="1 3" id="KW-0378">Hydrolase</keyword>
<proteinExistence type="predicted"/>